<evidence type="ECO:0000313" key="2">
    <source>
        <dbReference type="Proteomes" id="UP001055072"/>
    </source>
</evidence>
<reference evidence="1" key="1">
    <citation type="journal article" date="2021" name="Environ. Microbiol.">
        <title>Gene family expansions and transcriptome signatures uncover fungal adaptations to wood decay.</title>
        <authorList>
            <person name="Hage H."/>
            <person name="Miyauchi S."/>
            <person name="Viragh M."/>
            <person name="Drula E."/>
            <person name="Min B."/>
            <person name="Chaduli D."/>
            <person name="Navarro D."/>
            <person name="Favel A."/>
            <person name="Norest M."/>
            <person name="Lesage-Meessen L."/>
            <person name="Balint B."/>
            <person name="Merenyi Z."/>
            <person name="de Eugenio L."/>
            <person name="Morin E."/>
            <person name="Martinez A.T."/>
            <person name="Baldrian P."/>
            <person name="Stursova M."/>
            <person name="Martinez M.J."/>
            <person name="Novotny C."/>
            <person name="Magnuson J.K."/>
            <person name="Spatafora J.W."/>
            <person name="Maurice S."/>
            <person name="Pangilinan J."/>
            <person name="Andreopoulos W."/>
            <person name="LaButti K."/>
            <person name="Hundley H."/>
            <person name="Na H."/>
            <person name="Kuo A."/>
            <person name="Barry K."/>
            <person name="Lipzen A."/>
            <person name="Henrissat B."/>
            <person name="Riley R."/>
            <person name="Ahrendt S."/>
            <person name="Nagy L.G."/>
            <person name="Grigoriev I.V."/>
            <person name="Martin F."/>
            <person name="Rosso M.N."/>
        </authorList>
    </citation>
    <scope>NUCLEOTIDE SEQUENCE</scope>
    <source>
        <strain evidence="1">CBS 384.51</strain>
    </source>
</reference>
<organism evidence="1 2">
    <name type="scientific">Irpex rosettiformis</name>
    <dbReference type="NCBI Taxonomy" id="378272"/>
    <lineage>
        <taxon>Eukaryota</taxon>
        <taxon>Fungi</taxon>
        <taxon>Dikarya</taxon>
        <taxon>Basidiomycota</taxon>
        <taxon>Agaricomycotina</taxon>
        <taxon>Agaricomycetes</taxon>
        <taxon>Polyporales</taxon>
        <taxon>Irpicaceae</taxon>
        <taxon>Irpex</taxon>
    </lineage>
</organism>
<dbReference type="EMBL" id="MU274919">
    <property type="protein sequence ID" value="KAI0087151.1"/>
    <property type="molecule type" value="Genomic_DNA"/>
</dbReference>
<gene>
    <name evidence="1" type="ORF">BDY19DRAFT_1058349</name>
</gene>
<comment type="caution">
    <text evidence="1">The sequence shown here is derived from an EMBL/GenBank/DDBJ whole genome shotgun (WGS) entry which is preliminary data.</text>
</comment>
<name>A0ACB8TYT1_9APHY</name>
<evidence type="ECO:0000313" key="1">
    <source>
        <dbReference type="EMBL" id="KAI0087151.1"/>
    </source>
</evidence>
<proteinExistence type="predicted"/>
<accession>A0ACB8TYT1</accession>
<protein>
    <submittedName>
        <fullName evidence="1">Uncharacterized protein</fullName>
    </submittedName>
</protein>
<sequence>MMSPQVTTTFIPDPNSESSYIEVEDIEIEQSQYRVAQGPPFTAGPCIEFNGEELRGVSLKDAFSSSFRKGDLQSTKMADGRTESAISSNTNKIIIRILWQGCQPFEFSIGVEEMAQGVPKRINKANLAHKVAKTVRRFYYGPNGYKKDATWDQFPGRTPNQVPFEQLVLVRLDHVSQGSYQPVLVQRTTKTIEFLDMNHSWAAVS</sequence>
<keyword evidence="2" id="KW-1185">Reference proteome</keyword>
<dbReference type="Proteomes" id="UP001055072">
    <property type="component" value="Unassembled WGS sequence"/>
</dbReference>